<protein>
    <submittedName>
        <fullName evidence="2">Uncharacterized protein</fullName>
    </submittedName>
</protein>
<accession>A0A8K0XLB6</accession>
<gene>
    <name evidence="2" type="ORF">BXZ70DRAFT_955808</name>
</gene>
<keyword evidence="1" id="KW-0812">Transmembrane</keyword>
<name>A0A8K0XLB6_9AGAR</name>
<sequence length="204" mass="22425">MGSTGGAPLILVFLGAGLLVGAAFALMILRRFYPSRGQTAAALSLRNKEDKQLDEKPPLWDVQLELMEDGDSNSYYDAKWGNIKPLSAKFIPDHKIPPPAPLPLPLFAMNSIDSSADSQHSSRLSSIRHYLHLGRSHSPTESHKHSSRVYEAPAYQSERSGTLQVALAIEMPHQRRGGRDNSETEFCLGLSSVPWDEGMVNSES</sequence>
<dbReference type="AlphaFoldDB" id="A0A8K0XLB6"/>
<keyword evidence="1" id="KW-1133">Transmembrane helix</keyword>
<dbReference type="EMBL" id="JAEVFJ010000041">
    <property type="protein sequence ID" value="KAH8087160.1"/>
    <property type="molecule type" value="Genomic_DNA"/>
</dbReference>
<reference evidence="2" key="1">
    <citation type="journal article" date="2021" name="New Phytol.">
        <title>Evolutionary innovations through gain and loss of genes in the ectomycorrhizal Boletales.</title>
        <authorList>
            <person name="Wu G."/>
            <person name="Miyauchi S."/>
            <person name="Morin E."/>
            <person name="Kuo A."/>
            <person name="Drula E."/>
            <person name="Varga T."/>
            <person name="Kohler A."/>
            <person name="Feng B."/>
            <person name="Cao Y."/>
            <person name="Lipzen A."/>
            <person name="Daum C."/>
            <person name="Hundley H."/>
            <person name="Pangilinan J."/>
            <person name="Johnson J."/>
            <person name="Barry K."/>
            <person name="LaButti K."/>
            <person name="Ng V."/>
            <person name="Ahrendt S."/>
            <person name="Min B."/>
            <person name="Choi I.G."/>
            <person name="Park H."/>
            <person name="Plett J.M."/>
            <person name="Magnuson J."/>
            <person name="Spatafora J.W."/>
            <person name="Nagy L.G."/>
            <person name="Henrissat B."/>
            <person name="Grigoriev I.V."/>
            <person name="Yang Z.L."/>
            <person name="Xu J."/>
            <person name="Martin F.M."/>
        </authorList>
    </citation>
    <scope>NUCLEOTIDE SEQUENCE</scope>
    <source>
        <strain evidence="2">KKN 215</strain>
    </source>
</reference>
<keyword evidence="1" id="KW-0472">Membrane</keyword>
<dbReference type="OrthoDB" id="10570042at2759"/>
<proteinExistence type="predicted"/>
<dbReference type="Proteomes" id="UP000813824">
    <property type="component" value="Unassembled WGS sequence"/>
</dbReference>
<evidence type="ECO:0000256" key="1">
    <source>
        <dbReference type="SAM" id="Phobius"/>
    </source>
</evidence>
<keyword evidence="3" id="KW-1185">Reference proteome</keyword>
<feature type="transmembrane region" description="Helical" evidence="1">
    <location>
        <begin position="6"/>
        <end position="29"/>
    </location>
</feature>
<organism evidence="2 3">
    <name type="scientific">Cristinia sonorae</name>
    <dbReference type="NCBI Taxonomy" id="1940300"/>
    <lineage>
        <taxon>Eukaryota</taxon>
        <taxon>Fungi</taxon>
        <taxon>Dikarya</taxon>
        <taxon>Basidiomycota</taxon>
        <taxon>Agaricomycotina</taxon>
        <taxon>Agaricomycetes</taxon>
        <taxon>Agaricomycetidae</taxon>
        <taxon>Agaricales</taxon>
        <taxon>Pleurotineae</taxon>
        <taxon>Stephanosporaceae</taxon>
        <taxon>Cristinia</taxon>
    </lineage>
</organism>
<comment type="caution">
    <text evidence="2">The sequence shown here is derived from an EMBL/GenBank/DDBJ whole genome shotgun (WGS) entry which is preliminary data.</text>
</comment>
<evidence type="ECO:0000313" key="3">
    <source>
        <dbReference type="Proteomes" id="UP000813824"/>
    </source>
</evidence>
<evidence type="ECO:0000313" key="2">
    <source>
        <dbReference type="EMBL" id="KAH8087160.1"/>
    </source>
</evidence>